<feature type="region of interest" description="Disordered" evidence="5">
    <location>
        <begin position="43"/>
        <end position="62"/>
    </location>
</feature>
<reference evidence="8 9" key="1">
    <citation type="submission" date="2019-05" db="EMBL/GenBank/DDBJ databases">
        <title>The metagenome of a microbial culture collection derived from dairy environment covers the genomic content of the human microbiome.</title>
        <authorList>
            <person name="Roder T."/>
            <person name="Wuthrich D."/>
            <person name="Sattari Z."/>
            <person name="Von Ah U."/>
            <person name="Bar C."/>
            <person name="Ronchi F."/>
            <person name="Macpherson A.J."/>
            <person name="Ganal-Vonarburg S.C."/>
            <person name="Bruggmann R."/>
            <person name="Vergeres G."/>
        </authorList>
    </citation>
    <scope>NUCLEOTIDE SEQUENCE [LARGE SCALE GENOMIC DNA]</scope>
    <source>
        <strain evidence="8 9">FAM 24227</strain>
    </source>
</reference>
<feature type="domain" description="NlpC/P60" evidence="7">
    <location>
        <begin position="491"/>
        <end position="629"/>
    </location>
</feature>
<evidence type="ECO:0000313" key="9">
    <source>
        <dbReference type="Proteomes" id="UP000306420"/>
    </source>
</evidence>
<comment type="similarity">
    <text evidence="1">Belongs to the peptidase C40 family.</text>
</comment>
<dbReference type="Pfam" id="PF00877">
    <property type="entry name" value="NLPC_P60"/>
    <property type="match status" value="1"/>
</dbReference>
<keyword evidence="6" id="KW-1133">Transmembrane helix</keyword>
<dbReference type="InterPro" id="IPR047194">
    <property type="entry name" value="CwlT-like_lysozyme"/>
</dbReference>
<dbReference type="Gene3D" id="3.90.1720.10">
    <property type="entry name" value="endopeptidase domain like (from Nostoc punctiforme)"/>
    <property type="match status" value="1"/>
</dbReference>
<feature type="transmembrane region" description="Helical" evidence="6">
    <location>
        <begin position="12"/>
        <end position="36"/>
    </location>
</feature>
<dbReference type="InterPro" id="IPR000064">
    <property type="entry name" value="NLP_P60_dom"/>
</dbReference>
<proteinExistence type="inferred from homology"/>
<evidence type="ECO:0000313" key="8">
    <source>
        <dbReference type="EMBL" id="TLQ49498.1"/>
    </source>
</evidence>
<organism evidence="8 9">
    <name type="scientific">Ruoffia tabacinasalis</name>
    <dbReference type="NCBI Taxonomy" id="87458"/>
    <lineage>
        <taxon>Bacteria</taxon>
        <taxon>Bacillati</taxon>
        <taxon>Bacillota</taxon>
        <taxon>Bacilli</taxon>
        <taxon>Lactobacillales</taxon>
        <taxon>Aerococcaceae</taxon>
        <taxon>Ruoffia</taxon>
    </lineage>
</organism>
<dbReference type="CDD" id="cd16891">
    <property type="entry name" value="CwlT-like"/>
    <property type="match status" value="1"/>
</dbReference>
<evidence type="ECO:0000259" key="7">
    <source>
        <dbReference type="PROSITE" id="PS51935"/>
    </source>
</evidence>
<comment type="caution">
    <text evidence="8">The sequence shown here is derived from an EMBL/GenBank/DDBJ whole genome shotgun (WGS) entry which is preliminary data.</text>
</comment>
<dbReference type="EMBL" id="VBSP01000001">
    <property type="protein sequence ID" value="TLQ49498.1"/>
    <property type="molecule type" value="Genomic_DNA"/>
</dbReference>
<dbReference type="SUPFAM" id="SSF54001">
    <property type="entry name" value="Cysteine proteinases"/>
    <property type="match status" value="1"/>
</dbReference>
<dbReference type="PANTHER" id="PTHR47359:SF3">
    <property type="entry name" value="NLP_P60 DOMAIN-CONTAINING PROTEIN-RELATED"/>
    <property type="match status" value="1"/>
</dbReference>
<feature type="compositionally biased region" description="Polar residues" evidence="5">
    <location>
        <begin position="43"/>
        <end position="57"/>
    </location>
</feature>
<dbReference type="Proteomes" id="UP000306420">
    <property type="component" value="Unassembled WGS sequence"/>
</dbReference>
<dbReference type="PANTHER" id="PTHR47359">
    <property type="entry name" value="PEPTIDOGLYCAN DL-ENDOPEPTIDASE CWLO"/>
    <property type="match status" value="1"/>
</dbReference>
<accession>A0A5R9EPQ2</accession>
<keyword evidence="2" id="KW-0645">Protease</keyword>
<evidence type="ECO:0000256" key="1">
    <source>
        <dbReference type="ARBA" id="ARBA00007074"/>
    </source>
</evidence>
<evidence type="ECO:0000256" key="3">
    <source>
        <dbReference type="ARBA" id="ARBA00022801"/>
    </source>
</evidence>
<dbReference type="Pfam" id="PF13702">
    <property type="entry name" value="Lysozyme_like"/>
    <property type="match status" value="1"/>
</dbReference>
<evidence type="ECO:0000256" key="2">
    <source>
        <dbReference type="ARBA" id="ARBA00022670"/>
    </source>
</evidence>
<dbReference type="Gene3D" id="1.10.530.10">
    <property type="match status" value="2"/>
</dbReference>
<dbReference type="PROSITE" id="PS51935">
    <property type="entry name" value="NLPC_P60"/>
    <property type="match status" value="1"/>
</dbReference>
<dbReference type="OrthoDB" id="1654978at2"/>
<dbReference type="RefSeq" id="WP_138403420.1">
    <property type="nucleotide sequence ID" value="NZ_VBSP01000001.1"/>
</dbReference>
<keyword evidence="3" id="KW-0378">Hydrolase</keyword>
<name>A0A5R9EPQ2_9LACT</name>
<dbReference type="InterPro" id="IPR038765">
    <property type="entry name" value="Papain-like_cys_pep_sf"/>
</dbReference>
<protein>
    <recommendedName>
        <fullName evidence="7">NlpC/P60 domain-containing protein</fullName>
    </recommendedName>
</protein>
<evidence type="ECO:0000256" key="6">
    <source>
        <dbReference type="SAM" id="Phobius"/>
    </source>
</evidence>
<gene>
    <name evidence="8" type="ORF">FEZ33_00485</name>
</gene>
<dbReference type="GO" id="GO:0006508">
    <property type="term" value="P:proteolysis"/>
    <property type="evidence" value="ECO:0007669"/>
    <property type="project" value="UniProtKB-KW"/>
</dbReference>
<dbReference type="GO" id="GO:0008234">
    <property type="term" value="F:cysteine-type peptidase activity"/>
    <property type="evidence" value="ECO:0007669"/>
    <property type="project" value="UniProtKB-KW"/>
</dbReference>
<dbReference type="AlphaFoldDB" id="A0A5R9EPQ2"/>
<evidence type="ECO:0000256" key="5">
    <source>
        <dbReference type="SAM" id="MobiDB-lite"/>
    </source>
</evidence>
<keyword evidence="4" id="KW-0788">Thiol protease</keyword>
<sequence>MNIKAKTIMKWALWGGGLSGIFIVLFLVIVIGVGIFTSEDSSVGTYGNTSQPTANRYDSSKEEKAGPVITTGWDESWVDNFYINSADPPYITGEYIDTFLSTNYPQSRLIGYGKEIKRYADYYGVATGAFLGQIALETTFGTASCGGEYNFGCIRWYEGANHTGIDTSNGVFQDYPNVETGIEAYFHLARTNYIDTGQVRYKDYLNKYSPQNDPFGYNNHADFKSLFWGTLKAFGYDTSDNVRKKNHALPTEVVDGKIEGTISATSMSSNNTSFSSIDLSNTRLTPLVLSWQSAIESEMQKQGVPNEYLPILLGILANESGGGGVKDIFQSSESRGWAMNTIQDEYQSIKIGVEHFKNTINKTNEYGKSIWAAAAGYNFGHAFLDYLNRTDQDWSIEVAKEYSATVVAPSLGNTTRQQAPYVNEISMSYNIPYYYWNGGNFHYVPMMMYYLGFSLDEIREMALSGASGSMSASTTNYRILFGKFQNANQLNLAGGDLVEIAKTQIDLPYSWGGGGKEGPTVGIYDASVQDATNIVGFDCSGFMQWIYYTAYGVDIGDWTEPQKTSGPRVPSSDLQVGDLLFWGEPTTYHVAMYIGDNQLIESSTPGNPIGIHPMRGYDFIVRPDVEKLKSQQGVE</sequence>
<keyword evidence="6" id="KW-0472">Membrane</keyword>
<dbReference type="InterPro" id="IPR051794">
    <property type="entry name" value="PG_Endopeptidase_C40"/>
</dbReference>
<keyword evidence="6" id="KW-0812">Transmembrane</keyword>
<evidence type="ECO:0000256" key="4">
    <source>
        <dbReference type="ARBA" id="ARBA00022807"/>
    </source>
</evidence>